<dbReference type="FunCoup" id="D3BLW3">
    <property type="interactions" value="18"/>
</dbReference>
<name>D3BLW3_HETP5</name>
<organism evidence="7 8">
    <name type="scientific">Heterostelium pallidum (strain ATCC 26659 / Pp 5 / PN500)</name>
    <name type="common">Cellular slime mold</name>
    <name type="synonym">Polysphondylium pallidum</name>
    <dbReference type="NCBI Taxonomy" id="670386"/>
    <lineage>
        <taxon>Eukaryota</taxon>
        <taxon>Amoebozoa</taxon>
        <taxon>Evosea</taxon>
        <taxon>Eumycetozoa</taxon>
        <taxon>Dictyostelia</taxon>
        <taxon>Acytosteliales</taxon>
        <taxon>Acytosteliaceae</taxon>
        <taxon>Heterostelium</taxon>
    </lineage>
</organism>
<dbReference type="SUPFAM" id="SSF48065">
    <property type="entry name" value="DBL homology domain (DH-domain)"/>
    <property type="match status" value="1"/>
</dbReference>
<evidence type="ECO:0000259" key="6">
    <source>
        <dbReference type="PROSITE" id="PS50115"/>
    </source>
</evidence>
<dbReference type="SMART" id="SM00105">
    <property type="entry name" value="ArfGap"/>
    <property type="match status" value="1"/>
</dbReference>
<dbReference type="CDD" id="cd08204">
    <property type="entry name" value="ArfGap"/>
    <property type="match status" value="1"/>
</dbReference>
<dbReference type="SUPFAM" id="SSF47576">
    <property type="entry name" value="Calponin-homology domain, CH-domain"/>
    <property type="match status" value="1"/>
</dbReference>
<dbReference type="InterPro" id="IPR037278">
    <property type="entry name" value="ARFGAP/RecO"/>
</dbReference>
<dbReference type="InterPro" id="IPR036872">
    <property type="entry name" value="CH_dom_sf"/>
</dbReference>
<dbReference type="SMART" id="SM00033">
    <property type="entry name" value="CH"/>
    <property type="match status" value="1"/>
</dbReference>
<dbReference type="InterPro" id="IPR035899">
    <property type="entry name" value="DBL_dom_sf"/>
</dbReference>
<dbReference type="PROSITE" id="PS50096">
    <property type="entry name" value="IQ"/>
    <property type="match status" value="1"/>
</dbReference>
<dbReference type="SMART" id="SM00233">
    <property type="entry name" value="PH"/>
    <property type="match status" value="3"/>
</dbReference>
<protein>
    <submittedName>
        <fullName evidence="7">Pleckstrin domain-containing protein</fullName>
    </submittedName>
</protein>
<dbReference type="GO" id="GO:0008270">
    <property type="term" value="F:zinc ion binding"/>
    <property type="evidence" value="ECO:0007669"/>
    <property type="project" value="UniProtKB-KW"/>
</dbReference>
<evidence type="ECO:0000313" key="8">
    <source>
        <dbReference type="Proteomes" id="UP000001396"/>
    </source>
</evidence>
<dbReference type="GO" id="GO:0005085">
    <property type="term" value="F:guanyl-nucleotide exchange factor activity"/>
    <property type="evidence" value="ECO:0007669"/>
    <property type="project" value="InterPro"/>
</dbReference>
<feature type="compositionally biased region" description="Low complexity" evidence="2">
    <location>
        <begin position="873"/>
        <end position="884"/>
    </location>
</feature>
<dbReference type="Pfam" id="PF01412">
    <property type="entry name" value="ArfGap"/>
    <property type="match status" value="1"/>
</dbReference>
<feature type="compositionally biased region" description="Polar residues" evidence="2">
    <location>
        <begin position="1152"/>
        <end position="1164"/>
    </location>
</feature>
<dbReference type="PANTHER" id="PTHR12673">
    <property type="entry name" value="FACIOGENITAL DYSPLASIA PROTEIN"/>
    <property type="match status" value="1"/>
</dbReference>
<dbReference type="Pfam" id="PF00307">
    <property type="entry name" value="CH"/>
    <property type="match status" value="1"/>
</dbReference>
<feature type="compositionally biased region" description="Polar residues" evidence="2">
    <location>
        <begin position="885"/>
        <end position="899"/>
    </location>
</feature>
<dbReference type="Gene3D" id="1.20.900.10">
    <property type="entry name" value="Dbl homology (DH) domain"/>
    <property type="match status" value="1"/>
</dbReference>
<dbReference type="SUPFAM" id="SSF50729">
    <property type="entry name" value="PH domain-like"/>
    <property type="match status" value="3"/>
</dbReference>
<dbReference type="Pfam" id="PF00621">
    <property type="entry name" value="RhoGEF"/>
    <property type="match status" value="1"/>
</dbReference>
<feature type="domain" description="Arf-GAP" evidence="6">
    <location>
        <begin position="977"/>
        <end position="1096"/>
    </location>
</feature>
<dbReference type="Gene3D" id="1.10.220.150">
    <property type="entry name" value="Arf GTPase activating protein"/>
    <property type="match status" value="1"/>
</dbReference>
<dbReference type="GeneID" id="31367634"/>
<dbReference type="InterPro" id="IPR011993">
    <property type="entry name" value="PH-like_dom_sf"/>
</dbReference>
<feature type="compositionally biased region" description="Low complexity" evidence="2">
    <location>
        <begin position="1165"/>
        <end position="1191"/>
    </location>
</feature>
<evidence type="ECO:0000313" key="7">
    <source>
        <dbReference type="EMBL" id="EFA77564.1"/>
    </source>
</evidence>
<feature type="region of interest" description="Disordered" evidence="2">
    <location>
        <begin position="1100"/>
        <end position="1132"/>
    </location>
</feature>
<evidence type="ECO:0000256" key="2">
    <source>
        <dbReference type="SAM" id="MobiDB-lite"/>
    </source>
</evidence>
<dbReference type="InterPro" id="IPR001331">
    <property type="entry name" value="GDS_CDC24_CS"/>
</dbReference>
<dbReference type="STRING" id="670386.D3BLW3"/>
<dbReference type="Pfam" id="PF00169">
    <property type="entry name" value="PH"/>
    <property type="match status" value="1"/>
</dbReference>
<feature type="compositionally biased region" description="Low complexity" evidence="2">
    <location>
        <begin position="243"/>
        <end position="254"/>
    </location>
</feature>
<dbReference type="PRINTS" id="PR00405">
    <property type="entry name" value="REVINTRACTNG"/>
</dbReference>
<feature type="domain" description="PH" evidence="3">
    <location>
        <begin position="1357"/>
        <end position="1456"/>
    </location>
</feature>
<dbReference type="PANTHER" id="PTHR12673:SF245">
    <property type="entry name" value="DH DOMAIN-CONTAINING PROTEIN-RELATED"/>
    <property type="match status" value="1"/>
</dbReference>
<keyword evidence="1" id="KW-0862">Zinc</keyword>
<feature type="domain" description="Calponin-homology (CH)" evidence="5">
    <location>
        <begin position="16"/>
        <end position="122"/>
    </location>
</feature>
<dbReference type="GO" id="GO:0005096">
    <property type="term" value="F:GTPase activator activity"/>
    <property type="evidence" value="ECO:0007669"/>
    <property type="project" value="InterPro"/>
</dbReference>
<sequence>MTSKSYVSGSHANWENIQLDSFTGWINQHLQERSLVVKDLATDFSDGVMLINLLEVISGKKVSRYVRNPKFLQHKIDNIMVALLFMEKVLDIKVVGCNAKDIVDGNLKQIMGVSFLLIQKVKSSMQLEIDPTLLSAMSSNSLGGKRATIIGTPVSRFAHKSLNQDNSNSNNIHSGASDSETSSSGSSSGIRPVDSRATTTPSTIEITSGVGVSTLRNRFASAPTTRPTDLGSLSTSLPASGTAAASSHSVLSSSDTKLERGMIRKTKSGAIMCGTFDFGGKQHSLRKLVVVQAHVRGWIARRRVRVAMEKHRQRMRSYEEHFASNPKAYRGLTKVQARTKAKIERRRLWRQYPLFRRNDIVKEILATERKYVKCLEILIECYLRECEKILQPNQVKSIFSQIEVIKNVNYNLLTQMENRFKEGSKQQLGEIFKRTTDYLKVYTNYVNNYNASIAAINECKENEKFAKLLEQNRIAEKCMGLDLSAFLIMPIQRLPRYVLLLQDLVKFTSDDHPDYDNLSVALKKMKDVAEYVNEKKREAENLNQVLNIQHSLVGKFDNLAEPHRRYVRKGPLACLEEKSKIYFFFLFNDILLKTENKNLAKQLSQSKNSRNTLTGVDEGKFKFIVSYHLDGASLIDLADPNNPFSFQLIGITTNTGMGNELGASIGTTAITLTASSLGEKMIWINDIDECISQLLEKTRSKKRSLITDYDELTTATYEAPIKDAEMSGILIKQHTEILWKQKQFYLKNGNLFYNTIFEDTNEKLVQVVDHPHCFQLITPLRIYFFSCPDGQTLFLWISLIRSSIAKKLDSLTESDEVMSLKQYSQTQQLYHSQSLNNYNCNRPEKKRHSLPMKLSSFPLFSSLLSNVSSKHSSSNTSNASTVNNTPLIHSVSTPTPSAYNNPHRNHHHHHNPSVYFTITSASLPSDLSSTGLSQSYNNNCSSLSSSCNSLSSSSSGSCYNSLSSSVGSMTNNNSTLNSSISSITNYNINSNDFLSEPANQSCADCGASDPSWISTSFGVVLCVECSGVHRHLPNGASHVKSLRGLSSSNLDVDHLKNLDGNARANQKYEKNVPSHINRPSPKDSVDIRLPWIYAKYLPGTPIPSSPSEVRRASVKMTGGSSPPSPLTQLSGSLVGSVGKLDHFIELKNQSATSTSTMKTIPEEQSTTTSTSPTSTSNANVTTTSNQTNTNKNEQHDGVKNINGETNNSNVSNAELLSDPTSSESLGLSCNNSASTSVISTPNSLNSADVDGLNGNEFNHPSSSPVLLANNNANANNDSMSTSDSHSSTPGESSSTTNNTNGNDNNNNSNESSPTMMASSSSANSTASSMSPWKGHSQLPAIERKKSVFLDKPRKEIRKEIDGVLYKTSSPSKSSNWKKYHFFFKDGLLNYFKLDDKKMKKPRGSIDLKDFYSLKVEPKPKQQHSFTLITKYRLYFFACDTHEDLKSWVEVLSVDSKGVSYQ</sequence>
<dbReference type="InParanoid" id="D3BLW3"/>
<feature type="compositionally biased region" description="Low complexity" evidence="2">
    <location>
        <begin position="174"/>
        <end position="189"/>
    </location>
</feature>
<dbReference type="InterPro" id="IPR000219">
    <property type="entry name" value="DH_dom"/>
</dbReference>
<dbReference type="Proteomes" id="UP000001396">
    <property type="component" value="Unassembled WGS sequence"/>
</dbReference>
<dbReference type="PROSITE" id="PS50010">
    <property type="entry name" value="DH_2"/>
    <property type="match status" value="1"/>
</dbReference>
<dbReference type="SMART" id="SM00325">
    <property type="entry name" value="RhoGEF"/>
    <property type="match status" value="1"/>
</dbReference>
<reference evidence="7 8" key="1">
    <citation type="journal article" date="2011" name="Genome Res.">
        <title>Phylogeny-wide analysis of social amoeba genomes highlights ancient origins for complex intercellular communication.</title>
        <authorList>
            <person name="Heidel A.J."/>
            <person name="Lawal H.M."/>
            <person name="Felder M."/>
            <person name="Schilde C."/>
            <person name="Helps N.R."/>
            <person name="Tunggal B."/>
            <person name="Rivero F."/>
            <person name="John U."/>
            <person name="Schleicher M."/>
            <person name="Eichinger L."/>
            <person name="Platzer M."/>
            <person name="Noegel A.A."/>
            <person name="Schaap P."/>
            <person name="Gloeckner G."/>
        </authorList>
    </citation>
    <scope>NUCLEOTIDE SEQUENCE [LARGE SCALE GENOMIC DNA]</scope>
    <source>
        <strain evidence="8">ATCC 26659 / Pp 5 / PN500</strain>
    </source>
</reference>
<dbReference type="InterPro" id="IPR001164">
    <property type="entry name" value="ArfGAP_dom"/>
</dbReference>
<dbReference type="PROSITE" id="PS50021">
    <property type="entry name" value="CH"/>
    <property type="match status" value="1"/>
</dbReference>
<feature type="compositionally biased region" description="Polar residues" evidence="2">
    <location>
        <begin position="161"/>
        <end position="173"/>
    </location>
</feature>
<dbReference type="EMBL" id="ADBJ01000042">
    <property type="protein sequence ID" value="EFA77564.1"/>
    <property type="molecule type" value="Genomic_DNA"/>
</dbReference>
<keyword evidence="1" id="KW-0479">Metal-binding</keyword>
<feature type="compositionally biased region" description="Polar residues" evidence="2">
    <location>
        <begin position="1202"/>
        <end position="1246"/>
    </location>
</feature>
<dbReference type="SUPFAM" id="SSF57863">
    <property type="entry name" value="ArfGap/RecO-like zinc finger"/>
    <property type="match status" value="1"/>
</dbReference>
<keyword evidence="8" id="KW-1185">Reference proteome</keyword>
<proteinExistence type="predicted"/>
<dbReference type="RefSeq" id="XP_020429692.1">
    <property type="nucleotide sequence ID" value="XM_020582911.1"/>
</dbReference>
<dbReference type="CDD" id="cd00821">
    <property type="entry name" value="PH"/>
    <property type="match status" value="2"/>
</dbReference>
<dbReference type="PROSITE" id="PS00741">
    <property type="entry name" value="DH_1"/>
    <property type="match status" value="1"/>
</dbReference>
<dbReference type="GO" id="GO:0035556">
    <property type="term" value="P:intracellular signal transduction"/>
    <property type="evidence" value="ECO:0007669"/>
    <property type="project" value="InterPro"/>
</dbReference>
<evidence type="ECO:0000256" key="1">
    <source>
        <dbReference type="PROSITE-ProRule" id="PRU00288"/>
    </source>
</evidence>
<evidence type="ECO:0000259" key="4">
    <source>
        <dbReference type="PROSITE" id="PS50010"/>
    </source>
</evidence>
<dbReference type="InterPro" id="IPR001849">
    <property type="entry name" value="PH_domain"/>
</dbReference>
<feature type="compositionally biased region" description="Polar residues" evidence="2">
    <location>
        <begin position="1118"/>
        <end position="1132"/>
    </location>
</feature>
<feature type="region of interest" description="Disordered" evidence="2">
    <location>
        <begin position="222"/>
        <end position="259"/>
    </location>
</feature>
<keyword evidence="1" id="KW-0863">Zinc-finger</keyword>
<feature type="domain" description="DH" evidence="4">
    <location>
        <begin position="356"/>
        <end position="535"/>
    </location>
</feature>
<dbReference type="InterPro" id="IPR038508">
    <property type="entry name" value="ArfGAP_dom_sf"/>
</dbReference>
<dbReference type="PROSITE" id="PS50115">
    <property type="entry name" value="ARFGAP"/>
    <property type="match status" value="1"/>
</dbReference>
<feature type="region of interest" description="Disordered" evidence="2">
    <location>
        <begin position="873"/>
        <end position="911"/>
    </location>
</feature>
<gene>
    <name evidence="7" type="primary">gxcU</name>
    <name evidence="7" type="ORF">PPL_12167</name>
</gene>
<dbReference type="InterPro" id="IPR051092">
    <property type="entry name" value="FYVE_RhoGEF_PH"/>
</dbReference>
<dbReference type="OMA" id="CYLRECE"/>
<accession>D3BLW3</accession>
<evidence type="ECO:0000259" key="3">
    <source>
        <dbReference type="PROSITE" id="PS50003"/>
    </source>
</evidence>
<dbReference type="Gene3D" id="1.10.418.10">
    <property type="entry name" value="Calponin-like domain"/>
    <property type="match status" value="1"/>
</dbReference>
<dbReference type="GO" id="GO:0005737">
    <property type="term" value="C:cytoplasm"/>
    <property type="evidence" value="ECO:0007669"/>
    <property type="project" value="TreeGrafter"/>
</dbReference>
<evidence type="ECO:0000259" key="5">
    <source>
        <dbReference type="PROSITE" id="PS50021"/>
    </source>
</evidence>
<dbReference type="InterPro" id="IPR001715">
    <property type="entry name" value="CH_dom"/>
</dbReference>
<feature type="compositionally biased region" description="Low complexity" evidence="2">
    <location>
        <begin position="1268"/>
        <end position="1331"/>
    </location>
</feature>
<dbReference type="CDD" id="cd00160">
    <property type="entry name" value="RhoGEF"/>
    <property type="match status" value="1"/>
</dbReference>
<feature type="compositionally biased region" description="Polar residues" evidence="2">
    <location>
        <begin position="1255"/>
        <end position="1264"/>
    </location>
</feature>
<feature type="region of interest" description="Disordered" evidence="2">
    <location>
        <begin position="1152"/>
        <end position="1336"/>
    </location>
</feature>
<feature type="compositionally biased region" description="Polar residues" evidence="2">
    <location>
        <begin position="196"/>
        <end position="207"/>
    </location>
</feature>
<feature type="region of interest" description="Disordered" evidence="2">
    <location>
        <begin position="160"/>
        <end position="207"/>
    </location>
</feature>
<dbReference type="Gene3D" id="2.30.29.30">
    <property type="entry name" value="Pleckstrin-homology domain (PH domain)/Phosphotyrosine-binding domain (PTB)"/>
    <property type="match status" value="3"/>
</dbReference>
<feature type="domain" description="PH" evidence="3">
    <location>
        <begin position="565"/>
        <end position="692"/>
    </location>
</feature>
<comment type="caution">
    <text evidence="7">The sequence shown here is derived from an EMBL/GenBank/DDBJ whole genome shotgun (WGS) entry which is preliminary data.</text>
</comment>
<dbReference type="PROSITE" id="PS50003">
    <property type="entry name" value="PH_DOMAIN"/>
    <property type="match status" value="2"/>
</dbReference>
<feature type="compositionally biased region" description="Polar residues" evidence="2">
    <location>
        <begin position="222"/>
        <end position="239"/>
    </location>
</feature>